<dbReference type="STRING" id="797302.Halru_2730"/>
<dbReference type="AlphaFoldDB" id="L0ICP2"/>
<proteinExistence type="predicted"/>
<evidence type="ECO:0000313" key="2">
    <source>
        <dbReference type="Proteomes" id="UP000010846"/>
    </source>
</evidence>
<dbReference type="KEGG" id="hru:Halru_2730"/>
<dbReference type="Pfam" id="PF01917">
    <property type="entry name" value="Flagellin_arch-type"/>
    <property type="match status" value="1"/>
</dbReference>
<keyword evidence="1" id="KW-0969">Cilium</keyword>
<reference evidence="1" key="1">
    <citation type="submission" date="2011-09" db="EMBL/GenBank/DDBJ databases">
        <title>Complete sequence of Halovivax ruber XH-70.</title>
        <authorList>
            <consortium name="US DOE Joint Genome Institute"/>
            <person name="Lucas S."/>
            <person name="Han J."/>
            <person name="Lapidus A."/>
            <person name="Cheng J.-F."/>
            <person name="Goodwin L."/>
            <person name="Pitluck S."/>
            <person name="Peters L."/>
            <person name="Mikhailova N."/>
            <person name="Davenport K."/>
            <person name="Detter J.C."/>
            <person name="Han C."/>
            <person name="Tapia R."/>
            <person name="Land M."/>
            <person name="Hauser L."/>
            <person name="Kyrpides N."/>
            <person name="Ivanova N."/>
            <person name="Pagani I."/>
            <person name="Sproer C."/>
            <person name="Anderson I."/>
            <person name="Woyke T."/>
        </authorList>
    </citation>
    <scope>NUCLEOTIDE SEQUENCE</scope>
    <source>
        <strain evidence="1">XH-70</strain>
    </source>
</reference>
<dbReference type="GeneID" id="14377412"/>
<dbReference type="GO" id="GO:0097588">
    <property type="term" value="P:archaeal or bacterial-type flagellum-dependent cell motility"/>
    <property type="evidence" value="ECO:0007669"/>
    <property type="project" value="InterPro"/>
</dbReference>
<dbReference type="eggNOG" id="arCOG01822">
    <property type="taxonomic scope" value="Archaea"/>
</dbReference>
<organism evidence="1 2">
    <name type="scientific">Halovivax ruber (strain DSM 18193 / JCM 13892 / XH-70)</name>
    <dbReference type="NCBI Taxonomy" id="797302"/>
    <lineage>
        <taxon>Archaea</taxon>
        <taxon>Methanobacteriati</taxon>
        <taxon>Methanobacteriota</taxon>
        <taxon>Stenosarchaea group</taxon>
        <taxon>Halobacteria</taxon>
        <taxon>Halobacteriales</taxon>
        <taxon>Natrialbaceae</taxon>
        <taxon>Halovivax</taxon>
    </lineage>
</organism>
<dbReference type="PANTHER" id="PTHR42200:SF2">
    <property type="entry name" value="ARCHAEAL FLAGELLA-RELATED PROTEIN F"/>
    <property type="match status" value="1"/>
</dbReference>
<gene>
    <name evidence="1" type="ordered locus">Halru_2730</name>
</gene>
<sequence>MRESIVQLILFVAIVSVTAVAVGTIVTQSGHLADSIGGESDRRVASLETDVDIVNDPATDAYDPDAAGGDGGVVVYVKNVGDESLEPASLDVLLDGEYQPATNTSVPNGDGWRPGTTLRMTIPGDPGAGSHRVLVRIHDADARLTFERA</sequence>
<dbReference type="PANTHER" id="PTHR42200">
    <property type="entry name" value="ARCHAEAL FLAGELLA-RELATED PROTEIN F-RELATED"/>
    <property type="match status" value="1"/>
</dbReference>
<protein>
    <submittedName>
        <fullName evidence="1">Putative archaeal flagellar protein G</fullName>
    </submittedName>
</protein>
<dbReference type="InterPro" id="IPR002774">
    <property type="entry name" value="Flagellin_arc-type"/>
</dbReference>
<evidence type="ECO:0000313" key="1">
    <source>
        <dbReference type="EMBL" id="AGB17305.1"/>
    </source>
</evidence>
<keyword evidence="2" id="KW-1185">Reference proteome</keyword>
<dbReference type="EMBL" id="CP003050">
    <property type="protein sequence ID" value="AGB17305.1"/>
    <property type="molecule type" value="Genomic_DNA"/>
</dbReference>
<dbReference type="RefSeq" id="WP_015301899.1">
    <property type="nucleotide sequence ID" value="NC_019964.1"/>
</dbReference>
<accession>L0ICP2</accession>
<dbReference type="OrthoDB" id="183655at2157"/>
<dbReference type="Proteomes" id="UP000010846">
    <property type="component" value="Chromosome"/>
</dbReference>
<dbReference type="GO" id="GO:0005198">
    <property type="term" value="F:structural molecule activity"/>
    <property type="evidence" value="ECO:0007669"/>
    <property type="project" value="InterPro"/>
</dbReference>
<keyword evidence="1" id="KW-0282">Flagellum</keyword>
<dbReference type="HOGENOM" id="CLU_134827_0_0_2"/>
<keyword evidence="1" id="KW-0966">Cell projection</keyword>
<name>L0ICP2_HALRX</name>